<name>A0A0G1MLH9_9BACT</name>
<evidence type="ECO:0000259" key="7">
    <source>
        <dbReference type="Pfam" id="PF02823"/>
    </source>
</evidence>
<dbReference type="Proteomes" id="UP000034595">
    <property type="component" value="Unassembled WGS sequence"/>
</dbReference>
<dbReference type="EMBL" id="LCJQ01000006">
    <property type="protein sequence ID" value="KKT81637.1"/>
    <property type="molecule type" value="Genomic_DNA"/>
</dbReference>
<dbReference type="GO" id="GO:0012505">
    <property type="term" value="C:endomembrane system"/>
    <property type="evidence" value="ECO:0007669"/>
    <property type="project" value="UniProtKB-SubCell"/>
</dbReference>
<protein>
    <submittedName>
        <fullName evidence="8">ATP synthase epsilon chain</fullName>
    </submittedName>
</protein>
<evidence type="ECO:0000313" key="8">
    <source>
        <dbReference type="EMBL" id="KKT81637.1"/>
    </source>
</evidence>
<dbReference type="GO" id="GO:0046933">
    <property type="term" value="F:proton-transporting ATP synthase activity, rotational mechanism"/>
    <property type="evidence" value="ECO:0007669"/>
    <property type="project" value="InterPro"/>
</dbReference>
<evidence type="ECO:0000256" key="2">
    <source>
        <dbReference type="ARBA" id="ARBA00005712"/>
    </source>
</evidence>
<sequence>MFNLIVAQVDKTYFDGMATSLTCPCVSGEVTILAHHAPLVAVLKKGVLRIRDEEGTEITVPIESGVLEVGLNQATVLL</sequence>
<gene>
    <name evidence="8" type="ORF">UW78_C0006G0002</name>
</gene>
<keyword evidence="3" id="KW-0813">Transport</keyword>
<reference evidence="8 9" key="1">
    <citation type="journal article" date="2015" name="Nature">
        <title>rRNA introns, odd ribosomes, and small enigmatic genomes across a large radiation of phyla.</title>
        <authorList>
            <person name="Brown C.T."/>
            <person name="Hug L.A."/>
            <person name="Thomas B.C."/>
            <person name="Sharon I."/>
            <person name="Castelle C.J."/>
            <person name="Singh A."/>
            <person name="Wilkins M.J."/>
            <person name="Williams K.H."/>
            <person name="Banfield J.F."/>
        </authorList>
    </citation>
    <scope>NUCLEOTIDE SEQUENCE [LARGE SCALE GENOMIC DNA]</scope>
</reference>
<dbReference type="SUPFAM" id="SSF51344">
    <property type="entry name" value="Epsilon subunit of F1F0-ATP synthase N-terminal domain"/>
    <property type="match status" value="1"/>
</dbReference>
<evidence type="ECO:0000256" key="4">
    <source>
        <dbReference type="ARBA" id="ARBA00023065"/>
    </source>
</evidence>
<evidence type="ECO:0000313" key="9">
    <source>
        <dbReference type="Proteomes" id="UP000034595"/>
    </source>
</evidence>
<comment type="caution">
    <text evidence="8">The sequence shown here is derived from an EMBL/GenBank/DDBJ whole genome shotgun (WGS) entry which is preliminary data.</text>
</comment>
<dbReference type="GO" id="GO:0045259">
    <property type="term" value="C:proton-transporting ATP synthase complex"/>
    <property type="evidence" value="ECO:0007669"/>
    <property type="project" value="UniProtKB-KW"/>
</dbReference>
<keyword evidence="6" id="KW-0066">ATP synthesis</keyword>
<dbReference type="InterPro" id="IPR020546">
    <property type="entry name" value="ATP_synth_F1_dsu/esu_N"/>
</dbReference>
<dbReference type="Gene3D" id="2.60.15.10">
    <property type="entry name" value="F0F1 ATP synthase delta/epsilon subunit, N-terminal"/>
    <property type="match status" value="1"/>
</dbReference>
<keyword evidence="6" id="KW-0139">CF(1)</keyword>
<comment type="subcellular location">
    <subcellularLocation>
        <location evidence="1">Endomembrane system</location>
        <topology evidence="1">Peripheral membrane protein</topology>
    </subcellularLocation>
</comment>
<dbReference type="InterPro" id="IPR001469">
    <property type="entry name" value="ATP_synth_F1_dsu/esu"/>
</dbReference>
<dbReference type="AlphaFoldDB" id="A0A0G1MLH9"/>
<evidence type="ECO:0000256" key="5">
    <source>
        <dbReference type="ARBA" id="ARBA00023136"/>
    </source>
</evidence>
<organism evidence="8 9">
    <name type="scientific">Candidatus Azambacteria bacterium GW2011_GWA1_44_9</name>
    <dbReference type="NCBI Taxonomy" id="1618610"/>
    <lineage>
        <taxon>Bacteria</taxon>
        <taxon>Candidatus Azamiibacteriota</taxon>
    </lineage>
</organism>
<keyword evidence="4" id="KW-0406">Ion transport</keyword>
<comment type="similarity">
    <text evidence="2">Belongs to the ATPase epsilon chain family.</text>
</comment>
<proteinExistence type="inferred from homology"/>
<evidence type="ECO:0000256" key="1">
    <source>
        <dbReference type="ARBA" id="ARBA00004184"/>
    </source>
</evidence>
<accession>A0A0G1MLH9</accession>
<feature type="domain" description="ATP synthase F1 complex delta/epsilon subunit N-terminal" evidence="7">
    <location>
        <begin position="2"/>
        <end position="77"/>
    </location>
</feature>
<keyword evidence="5" id="KW-0472">Membrane</keyword>
<evidence type="ECO:0000256" key="6">
    <source>
        <dbReference type="ARBA" id="ARBA00023196"/>
    </source>
</evidence>
<evidence type="ECO:0000256" key="3">
    <source>
        <dbReference type="ARBA" id="ARBA00022448"/>
    </source>
</evidence>
<dbReference type="InterPro" id="IPR036771">
    <property type="entry name" value="ATPsynth_dsu/esu_N"/>
</dbReference>
<dbReference type="CDD" id="cd12152">
    <property type="entry name" value="F1-ATPase_delta"/>
    <property type="match status" value="1"/>
</dbReference>
<dbReference type="Pfam" id="PF02823">
    <property type="entry name" value="ATP-synt_DE_N"/>
    <property type="match status" value="1"/>
</dbReference>